<organism evidence="8 9">
    <name type="scientific">Neiella litorisoli</name>
    <dbReference type="NCBI Taxonomy" id="2771431"/>
    <lineage>
        <taxon>Bacteria</taxon>
        <taxon>Pseudomonadati</taxon>
        <taxon>Pseudomonadota</taxon>
        <taxon>Gammaproteobacteria</taxon>
        <taxon>Alteromonadales</taxon>
        <taxon>Echinimonadaceae</taxon>
        <taxon>Neiella</taxon>
    </lineage>
</organism>
<dbReference type="RefSeq" id="WP_191143750.1">
    <property type="nucleotide sequence ID" value="NZ_JACXAF010000004.1"/>
</dbReference>
<comment type="similarity">
    <text evidence="3">Belongs to the methyl-accepting chemotaxis (MCP) protein family.</text>
</comment>
<dbReference type="CDD" id="cd11386">
    <property type="entry name" value="MCP_signal"/>
    <property type="match status" value="1"/>
</dbReference>
<keyword evidence="5" id="KW-0472">Membrane</keyword>
<evidence type="ECO:0000256" key="2">
    <source>
        <dbReference type="ARBA" id="ARBA00023224"/>
    </source>
</evidence>
<dbReference type="FunFam" id="1.10.287.950:FF:000001">
    <property type="entry name" value="Methyl-accepting chemotaxis sensory transducer"/>
    <property type="match status" value="1"/>
</dbReference>
<evidence type="ECO:0000313" key="8">
    <source>
        <dbReference type="EMBL" id="MBD1388640.1"/>
    </source>
</evidence>
<dbReference type="InterPro" id="IPR004089">
    <property type="entry name" value="MCPsignal_dom"/>
</dbReference>
<reference evidence="8" key="1">
    <citation type="submission" date="2020-09" db="EMBL/GenBank/DDBJ databases">
        <title>A novel bacterium of genus Neiella, isolated from South China Sea.</title>
        <authorList>
            <person name="Huang H."/>
            <person name="Mo K."/>
            <person name="Hu Y."/>
        </authorList>
    </citation>
    <scope>NUCLEOTIDE SEQUENCE</scope>
    <source>
        <strain evidence="8">HB171785</strain>
    </source>
</reference>
<feature type="transmembrane region" description="Helical" evidence="5">
    <location>
        <begin position="12"/>
        <end position="29"/>
    </location>
</feature>
<protein>
    <submittedName>
        <fullName evidence="8">Methyl-accepting chemotaxis protein</fullName>
    </submittedName>
</protein>
<accession>A0A8J6QG08</accession>
<dbReference type="Pfam" id="PF00015">
    <property type="entry name" value="MCPsignal"/>
    <property type="match status" value="1"/>
</dbReference>
<proteinExistence type="inferred from homology"/>
<dbReference type="GO" id="GO:0016020">
    <property type="term" value="C:membrane"/>
    <property type="evidence" value="ECO:0007669"/>
    <property type="project" value="UniProtKB-SubCell"/>
</dbReference>
<comment type="subcellular location">
    <subcellularLocation>
        <location evidence="1">Membrane</location>
    </subcellularLocation>
</comment>
<evidence type="ECO:0000256" key="3">
    <source>
        <dbReference type="ARBA" id="ARBA00029447"/>
    </source>
</evidence>
<keyword evidence="9" id="KW-1185">Reference proteome</keyword>
<sequence>MKIINEINIKTRIIILVVIPLIVTLGLAIERYKNAQQVLDNVEKLELLQEYVQHLSPLVSSLQNEFLYSYLYVHADKDNQQTSQYLKQQLRPTRLPVDQALKNYINYIDNTEALTQFPKLVNSFDNLRKWFSRLSAVRSLVDQGQMRDGKLWSAPSLRVMIIDLIETSKSVVVLSSTNAELSLLSNAYQNLISAKNTSIVQISNIYVAIDKPMVASNFGKIVKYQTELGNFLGNFTTYAPPELVEFYTNQLQSRSYFKQLNDIQESVRKKADKAIGVNIDLNSEKWLQDGDQLIASFEDVVQKTLATINHTKNQLHNDANQALNFTLALIVGLIAALAFISIKIITSINTPIQQLMNDLTLLANSKDMSLRSNLEGNNELTLVGKAFNSLTEAFESTLSKVRNQIVSITQSSEDVSAAMAESMKLIESQKSATDSISVAINEMTATIHEVSRMSSSTSDTVQRAYDLSVSSEKDAQVSKASMDALFHELGETSNLVANLNDEADQISNILQVIQGISEQTNLLALNAAIEAARAGDAGRGFAVVADEVRVLSKRTQDSAEQIHAQIETLTNGAALASKKMQELQASGHDTAANVQNSTQAFLTITKELDQITDMANQIAVASEEQTNVADEINARIHTIKDDADNMRAKGQSTLRSTNDLLTSGAELKQDIEVFSFK</sequence>
<dbReference type="PANTHER" id="PTHR32089">
    <property type="entry name" value="METHYL-ACCEPTING CHEMOTAXIS PROTEIN MCPB"/>
    <property type="match status" value="1"/>
</dbReference>
<dbReference type="SMART" id="SM00283">
    <property type="entry name" value="MA"/>
    <property type="match status" value="1"/>
</dbReference>
<evidence type="ECO:0000256" key="1">
    <source>
        <dbReference type="ARBA" id="ARBA00004370"/>
    </source>
</evidence>
<keyword evidence="2 4" id="KW-0807">Transducer</keyword>
<evidence type="ECO:0000313" key="9">
    <source>
        <dbReference type="Proteomes" id="UP000638014"/>
    </source>
</evidence>
<name>A0A8J6QG08_9GAMM</name>
<dbReference type="Gene3D" id="1.10.287.950">
    <property type="entry name" value="Methyl-accepting chemotaxis protein"/>
    <property type="match status" value="1"/>
</dbReference>
<dbReference type="GO" id="GO:0006935">
    <property type="term" value="P:chemotaxis"/>
    <property type="evidence" value="ECO:0007669"/>
    <property type="project" value="UniProtKB-ARBA"/>
</dbReference>
<dbReference type="GO" id="GO:0007165">
    <property type="term" value="P:signal transduction"/>
    <property type="evidence" value="ECO:0007669"/>
    <property type="project" value="UniProtKB-KW"/>
</dbReference>
<dbReference type="PROSITE" id="PS50885">
    <property type="entry name" value="HAMP"/>
    <property type="match status" value="1"/>
</dbReference>
<dbReference type="Proteomes" id="UP000638014">
    <property type="component" value="Unassembled WGS sequence"/>
</dbReference>
<evidence type="ECO:0000256" key="4">
    <source>
        <dbReference type="PROSITE-ProRule" id="PRU00284"/>
    </source>
</evidence>
<comment type="caution">
    <text evidence="8">The sequence shown here is derived from an EMBL/GenBank/DDBJ whole genome shotgun (WGS) entry which is preliminary data.</text>
</comment>
<dbReference type="AlphaFoldDB" id="A0A8J6QG08"/>
<gene>
    <name evidence="8" type="ORF">IC617_04290</name>
</gene>
<dbReference type="EMBL" id="JACXAF010000004">
    <property type="protein sequence ID" value="MBD1388640.1"/>
    <property type="molecule type" value="Genomic_DNA"/>
</dbReference>
<dbReference type="PANTHER" id="PTHR32089:SF65">
    <property type="entry name" value="CHEMOTAXIS SIGNAL TRANSDUCTION SYSTEM METHYL ACCEPTING SENSORY TRANSDUCER"/>
    <property type="match status" value="1"/>
</dbReference>
<keyword evidence="5" id="KW-1133">Transmembrane helix</keyword>
<evidence type="ECO:0000259" key="6">
    <source>
        <dbReference type="PROSITE" id="PS50111"/>
    </source>
</evidence>
<feature type="domain" description="Methyl-accepting transducer" evidence="6">
    <location>
        <begin position="404"/>
        <end position="640"/>
    </location>
</feature>
<dbReference type="InterPro" id="IPR003660">
    <property type="entry name" value="HAMP_dom"/>
</dbReference>
<dbReference type="SUPFAM" id="SSF58104">
    <property type="entry name" value="Methyl-accepting chemotaxis protein (MCP) signaling domain"/>
    <property type="match status" value="1"/>
</dbReference>
<evidence type="ECO:0000256" key="5">
    <source>
        <dbReference type="SAM" id="Phobius"/>
    </source>
</evidence>
<keyword evidence="5" id="KW-0812">Transmembrane</keyword>
<feature type="domain" description="HAMP" evidence="7">
    <location>
        <begin position="346"/>
        <end position="399"/>
    </location>
</feature>
<evidence type="ECO:0000259" key="7">
    <source>
        <dbReference type="PROSITE" id="PS50885"/>
    </source>
</evidence>
<dbReference type="PROSITE" id="PS50111">
    <property type="entry name" value="CHEMOTAXIS_TRANSDUC_2"/>
    <property type="match status" value="1"/>
</dbReference>